<dbReference type="InterPro" id="IPR042173">
    <property type="entry name" value="RNase_J_2"/>
</dbReference>
<dbReference type="OrthoDB" id="9803916at2"/>
<dbReference type="PANTHER" id="PTHR43694:SF1">
    <property type="entry name" value="RIBONUCLEASE J"/>
    <property type="match status" value="1"/>
</dbReference>
<evidence type="ECO:0000313" key="5">
    <source>
        <dbReference type="Proteomes" id="UP000051804"/>
    </source>
</evidence>
<evidence type="ECO:0000259" key="3">
    <source>
        <dbReference type="SMART" id="SM00849"/>
    </source>
</evidence>
<gene>
    <name evidence="4" type="ORF">FD02_GL001517</name>
</gene>
<dbReference type="InterPro" id="IPR001279">
    <property type="entry name" value="Metallo-B-lactamas"/>
</dbReference>
<keyword evidence="4" id="KW-0378">Hydrolase</keyword>
<dbReference type="GO" id="GO:0003723">
    <property type="term" value="F:RNA binding"/>
    <property type="evidence" value="ECO:0007669"/>
    <property type="project" value="UniProtKB-KW"/>
</dbReference>
<dbReference type="SMART" id="SM00849">
    <property type="entry name" value="Lactamase_B"/>
    <property type="match status" value="1"/>
</dbReference>
<evidence type="ECO:0000256" key="1">
    <source>
        <dbReference type="ARBA" id="ARBA00022839"/>
    </source>
</evidence>
<dbReference type="SUPFAM" id="SSF56281">
    <property type="entry name" value="Metallo-hydrolase/oxidoreductase"/>
    <property type="match status" value="1"/>
</dbReference>
<dbReference type="GO" id="GO:0004527">
    <property type="term" value="F:exonuclease activity"/>
    <property type="evidence" value="ECO:0007669"/>
    <property type="project" value="UniProtKB-KW"/>
</dbReference>
<evidence type="ECO:0000256" key="2">
    <source>
        <dbReference type="ARBA" id="ARBA00022884"/>
    </source>
</evidence>
<dbReference type="Proteomes" id="UP000051804">
    <property type="component" value="Unassembled WGS sequence"/>
</dbReference>
<feature type="domain" description="Metallo-beta-lactamase" evidence="3">
    <location>
        <begin position="14"/>
        <end position="225"/>
    </location>
</feature>
<dbReference type="PATRIC" id="fig|1291734.4.peg.1560"/>
<dbReference type="PANTHER" id="PTHR43694">
    <property type="entry name" value="RIBONUCLEASE J"/>
    <property type="match status" value="1"/>
</dbReference>
<dbReference type="InterPro" id="IPR036866">
    <property type="entry name" value="RibonucZ/Hydroxyglut_hydro"/>
</dbReference>
<keyword evidence="1" id="KW-0540">Nuclease</keyword>
<keyword evidence="1" id="KW-0269">Exonuclease</keyword>
<name>A0A0R1JM33_9LACO</name>
<dbReference type="AlphaFoldDB" id="A0A0R1JM33"/>
<evidence type="ECO:0000313" key="4">
    <source>
        <dbReference type="EMBL" id="KRK72544.1"/>
    </source>
</evidence>
<dbReference type="Gene3D" id="3.40.50.10710">
    <property type="entry name" value="Metallo-hydrolase/oxidoreductase"/>
    <property type="match status" value="1"/>
</dbReference>
<dbReference type="STRING" id="1291734.FD02_GL001517"/>
<sequence>MTSLRFLNGLTTIGGNIVEFTQGSSRVIMDFGVAADLTGETTESAIAAGKLPNLPDLFGDAPDAFAHEAIFISHLHIDHMGALQYLQRDIPIYLSEPSYRLYQTLIRLGIEPPVANLHPLAFETPLTIGSFTVTCFASDHDEPGAMALLVDDGEHRYAHSGDVRLNGPHRARVEHWAQVMHAAKVNVLMLEGTTFSFDTDAPVEDAAHPSAPLTEASLAEALCAHLRAALQLVVINPYQRNYERLATIQAVAAECGRTMVWEPQDAEILHTMTGVTPAAVIGDTVSLAEVAAHPEAYLMETTFAHRQWLAQLPVSEYLHSNGEPLGDYDPRFAELQDWLAAQGIPLTFLNCTGHATKADLITLANWIAPQTIVPWHSFKPEAEAAALDAATNAAIVLPERDLYYDFFPEPE</sequence>
<keyword evidence="2" id="KW-0694">RNA-binding</keyword>
<dbReference type="RefSeq" id="WP_056951029.1">
    <property type="nucleotide sequence ID" value="NZ_AZDJ01000022.1"/>
</dbReference>
<dbReference type="Gene3D" id="3.60.15.10">
    <property type="entry name" value="Ribonuclease Z/Hydroxyacylglutathione hydrolase-like"/>
    <property type="match status" value="1"/>
</dbReference>
<organism evidence="4 5">
    <name type="scientific">Lacticaseibacillus nasuensis JCM 17158</name>
    <dbReference type="NCBI Taxonomy" id="1291734"/>
    <lineage>
        <taxon>Bacteria</taxon>
        <taxon>Bacillati</taxon>
        <taxon>Bacillota</taxon>
        <taxon>Bacilli</taxon>
        <taxon>Lactobacillales</taxon>
        <taxon>Lactobacillaceae</taxon>
        <taxon>Lacticaseibacillus</taxon>
    </lineage>
</organism>
<keyword evidence="5" id="KW-1185">Reference proteome</keyword>
<proteinExistence type="predicted"/>
<reference evidence="4 5" key="1">
    <citation type="journal article" date="2015" name="Genome Announc.">
        <title>Expanding the biotechnology potential of lactobacilli through comparative genomics of 213 strains and associated genera.</title>
        <authorList>
            <person name="Sun Z."/>
            <person name="Harris H.M."/>
            <person name="McCann A."/>
            <person name="Guo C."/>
            <person name="Argimon S."/>
            <person name="Zhang W."/>
            <person name="Yang X."/>
            <person name="Jeffery I.B."/>
            <person name="Cooney J.C."/>
            <person name="Kagawa T.F."/>
            <person name="Liu W."/>
            <person name="Song Y."/>
            <person name="Salvetti E."/>
            <person name="Wrobel A."/>
            <person name="Rasinkangas P."/>
            <person name="Parkhill J."/>
            <person name="Rea M.C."/>
            <person name="O'Sullivan O."/>
            <person name="Ritari J."/>
            <person name="Douillard F.P."/>
            <person name="Paul Ross R."/>
            <person name="Yang R."/>
            <person name="Briner A.E."/>
            <person name="Felis G.E."/>
            <person name="de Vos W.M."/>
            <person name="Barrangou R."/>
            <person name="Klaenhammer T.R."/>
            <person name="Caufield P.W."/>
            <person name="Cui Y."/>
            <person name="Zhang H."/>
            <person name="O'Toole P.W."/>
        </authorList>
    </citation>
    <scope>NUCLEOTIDE SEQUENCE [LARGE SCALE GENOMIC DNA]</scope>
    <source>
        <strain evidence="4 5">JCM 17158</strain>
    </source>
</reference>
<comment type="caution">
    <text evidence="4">The sequence shown here is derived from an EMBL/GenBank/DDBJ whole genome shotgun (WGS) entry which is preliminary data.</text>
</comment>
<protein>
    <submittedName>
        <fullName evidence="4">Metallo-beta-lactamase superfamily hydrolase</fullName>
    </submittedName>
</protein>
<dbReference type="Pfam" id="PF12706">
    <property type="entry name" value="Lactamase_B_2"/>
    <property type="match status" value="1"/>
</dbReference>
<dbReference type="EMBL" id="AZDJ01000022">
    <property type="protein sequence ID" value="KRK72544.1"/>
    <property type="molecule type" value="Genomic_DNA"/>
</dbReference>
<accession>A0A0R1JM33</accession>